<name>A0A3P6V7I5_LITSI</name>
<dbReference type="PANTHER" id="PTHR28583:SF4">
    <property type="entry name" value="N-ACYLETHANOLAMINE-HYDROLYZING ACID AMIDASE"/>
    <property type="match status" value="1"/>
</dbReference>
<dbReference type="Pfam" id="PF02275">
    <property type="entry name" value="CBAH"/>
    <property type="match status" value="1"/>
</dbReference>
<dbReference type="PANTHER" id="PTHR28583">
    <property type="entry name" value="ACID AMIDASE"/>
    <property type="match status" value="1"/>
</dbReference>
<dbReference type="InterPro" id="IPR029132">
    <property type="entry name" value="CBAH/NAAA_C"/>
</dbReference>
<dbReference type="Gene3D" id="3.60.60.10">
    <property type="entry name" value="Penicillin V Acylase, Chain A"/>
    <property type="match status" value="1"/>
</dbReference>
<dbReference type="GO" id="GO:0005764">
    <property type="term" value="C:lysosome"/>
    <property type="evidence" value="ECO:0007669"/>
    <property type="project" value="UniProtKB-UniRule"/>
</dbReference>
<keyword evidence="5 11" id="KW-0443">Lipid metabolism</keyword>
<dbReference type="GO" id="GO:0017064">
    <property type="term" value="F:fatty acid amide hydrolase activity"/>
    <property type="evidence" value="ECO:0007669"/>
    <property type="project" value="InterPro"/>
</dbReference>
<sequence>MVSVMVIFWFLLICTINLGYGDRIPPHYTINLDLAPENRWNKVIDDHKQMIPAVIEQINHYVPKLLRPVAWWIDENILIKEFPEEYAREIRGIAARSGLSVGEIVGMNILYDISAFDRKHILAGISCTSIVAEDREGRIIHGRNLDYAMTSLIRNLTVIVDFTRGGNILYTAVTFVLNVGIYTGQRHGSFSISINERYSGNYIDTILMEFYTRFKKPVTFTIRATLEEKKTFEEAKEVLMNEHFVAPSYLIMAGTRTGEACIITRDRWKAADVKCIDSQKGRWFLVETNFDHWKVDKDKRRKAAEKALARIGRNAIAYDQMLQILSLYPVQNKYTIFSTVMSPLNQNALHNYTIIWE</sequence>
<feature type="domain" description="Acid ceramidase N-terminal" evidence="15">
    <location>
        <begin position="25"/>
        <end position="71"/>
    </location>
</feature>
<dbReference type="InterPro" id="IPR029130">
    <property type="entry name" value="Acid_ceramidase_N"/>
</dbReference>
<evidence type="ECO:0000256" key="6">
    <source>
        <dbReference type="ARBA" id="ARBA00023145"/>
    </source>
</evidence>
<reference evidence="16 17" key="1">
    <citation type="submission" date="2018-08" db="EMBL/GenBank/DDBJ databases">
        <authorList>
            <person name="Laetsch R D."/>
            <person name="Stevens L."/>
            <person name="Kumar S."/>
            <person name="Blaxter L. M."/>
        </authorList>
    </citation>
    <scope>NUCLEOTIDE SEQUENCE [LARGE SCALE GENOMIC DNA]</scope>
</reference>
<dbReference type="GO" id="GO:0006631">
    <property type="term" value="P:fatty acid metabolic process"/>
    <property type="evidence" value="ECO:0007669"/>
    <property type="project" value="InterPro"/>
</dbReference>
<evidence type="ECO:0000256" key="12">
    <source>
        <dbReference type="PIRSR" id="PIRSR017632-1"/>
    </source>
</evidence>
<evidence type="ECO:0000259" key="14">
    <source>
        <dbReference type="Pfam" id="PF02275"/>
    </source>
</evidence>
<evidence type="ECO:0000313" key="17">
    <source>
        <dbReference type="Proteomes" id="UP000277928"/>
    </source>
</evidence>
<organism evidence="16 17">
    <name type="scientific">Litomosoides sigmodontis</name>
    <name type="common">Filarial nematode worm</name>
    <dbReference type="NCBI Taxonomy" id="42156"/>
    <lineage>
        <taxon>Eukaryota</taxon>
        <taxon>Metazoa</taxon>
        <taxon>Ecdysozoa</taxon>
        <taxon>Nematoda</taxon>
        <taxon>Chromadorea</taxon>
        <taxon>Rhabditida</taxon>
        <taxon>Spirurina</taxon>
        <taxon>Spiruromorpha</taxon>
        <taxon>Filarioidea</taxon>
        <taxon>Onchocercidae</taxon>
        <taxon>Litomosoides</taxon>
    </lineage>
</organism>
<evidence type="ECO:0000256" key="9">
    <source>
        <dbReference type="ARBA" id="ARBA00039046"/>
    </source>
</evidence>
<evidence type="ECO:0000256" key="3">
    <source>
        <dbReference type="ARBA" id="ARBA00022729"/>
    </source>
</evidence>
<comment type="subunit">
    <text evidence="8">Heterodimer of an alpha and a beta subunit, produced by autocatalytic cleavage.</text>
</comment>
<accession>A0A3P6V7I5</accession>
<evidence type="ECO:0000256" key="8">
    <source>
        <dbReference type="ARBA" id="ARBA00038527"/>
    </source>
</evidence>
<evidence type="ECO:0000256" key="4">
    <source>
        <dbReference type="ARBA" id="ARBA00022801"/>
    </source>
</evidence>
<keyword evidence="6" id="KW-0865">Zymogen</keyword>
<feature type="domain" description="Choloylglycine hydrolase/NAAA C-terminal" evidence="14">
    <location>
        <begin position="127"/>
        <end position="297"/>
    </location>
</feature>
<dbReference type="GO" id="GO:0047412">
    <property type="term" value="F:N-(long-chain-acyl)ethanolamine deacylase activity"/>
    <property type="evidence" value="ECO:0007669"/>
    <property type="project" value="UniProtKB-EC"/>
</dbReference>
<proteinExistence type="inferred from homology"/>
<dbReference type="STRING" id="42156.A0A3P6V7I5"/>
<protein>
    <recommendedName>
        <fullName evidence="10">N-acylethanolamine-hydrolyzing acid amidase</fullName>
        <ecNumber evidence="9">3.5.1.60</ecNumber>
    </recommendedName>
</protein>
<dbReference type="Proteomes" id="UP000277928">
    <property type="component" value="Unassembled WGS sequence"/>
</dbReference>
<evidence type="ECO:0000259" key="15">
    <source>
        <dbReference type="Pfam" id="PF15508"/>
    </source>
</evidence>
<evidence type="ECO:0000256" key="11">
    <source>
        <dbReference type="PIRNR" id="PIRNR017632"/>
    </source>
</evidence>
<dbReference type="OMA" id="TIWHARN"/>
<dbReference type="EMBL" id="UYRX01000756">
    <property type="protein sequence ID" value="VDK85974.1"/>
    <property type="molecule type" value="Genomic_DNA"/>
</dbReference>
<keyword evidence="17" id="KW-1185">Reference proteome</keyword>
<evidence type="ECO:0000256" key="7">
    <source>
        <dbReference type="ARBA" id="ARBA00023180"/>
    </source>
</evidence>
<feature type="signal peptide" evidence="13">
    <location>
        <begin position="1"/>
        <end position="21"/>
    </location>
</feature>
<dbReference type="InterPro" id="IPR016699">
    <property type="entry name" value="Acid_ceramidase-like"/>
</dbReference>
<dbReference type="PIRSF" id="PIRSF017632">
    <property type="entry name" value="Acid_ceramidase-like"/>
    <property type="match status" value="1"/>
</dbReference>
<comment type="pathway">
    <text evidence="1">Lipid metabolism; fatty acid metabolism.</text>
</comment>
<comment type="similarity">
    <text evidence="2 11">Belongs to the acid ceramidase family.</text>
</comment>
<evidence type="ECO:0000313" key="16">
    <source>
        <dbReference type="EMBL" id="VDK85974.1"/>
    </source>
</evidence>
<evidence type="ECO:0000256" key="2">
    <source>
        <dbReference type="ARBA" id="ARBA00005730"/>
    </source>
</evidence>
<keyword evidence="3 13" id="KW-0732">Signal</keyword>
<dbReference type="FunFam" id="3.60.60.10:FF:000006">
    <property type="entry name" value="N-acylethanolamine-hydrolyzing acid amidase"/>
    <property type="match status" value="1"/>
</dbReference>
<dbReference type="EC" id="3.5.1.60" evidence="9"/>
<evidence type="ECO:0000256" key="5">
    <source>
        <dbReference type="ARBA" id="ARBA00023098"/>
    </source>
</evidence>
<feature type="active site" description="Nucleophile" evidence="12">
    <location>
        <position position="127"/>
    </location>
</feature>
<evidence type="ECO:0000256" key="10">
    <source>
        <dbReference type="ARBA" id="ARBA00040404"/>
    </source>
</evidence>
<evidence type="ECO:0000256" key="1">
    <source>
        <dbReference type="ARBA" id="ARBA00004872"/>
    </source>
</evidence>
<dbReference type="AlphaFoldDB" id="A0A3P6V7I5"/>
<feature type="chain" id="PRO_5018001877" description="N-acylethanolamine-hydrolyzing acid amidase" evidence="13">
    <location>
        <begin position="22"/>
        <end position="357"/>
    </location>
</feature>
<keyword evidence="7" id="KW-0325">Glycoprotein</keyword>
<keyword evidence="4 11" id="KW-0378">Hydrolase</keyword>
<dbReference type="Pfam" id="PF15508">
    <property type="entry name" value="NAAA-beta"/>
    <property type="match status" value="1"/>
</dbReference>
<evidence type="ECO:0000256" key="13">
    <source>
        <dbReference type="SAM" id="SignalP"/>
    </source>
</evidence>
<gene>
    <name evidence="16" type="ORF">NLS_LOCUS7391</name>
</gene>
<dbReference type="OrthoDB" id="5273684at2759"/>